<evidence type="ECO:0000256" key="7">
    <source>
        <dbReference type="ARBA" id="ARBA00022490"/>
    </source>
</evidence>
<evidence type="ECO:0000256" key="13">
    <source>
        <dbReference type="ARBA" id="ARBA00022984"/>
    </source>
</evidence>
<dbReference type="PANTHER" id="PTHR21071:SF4">
    <property type="entry name" value="UDP-N-ACETYLENOLPYRUVOYLGLUCOSAMINE REDUCTASE"/>
    <property type="match status" value="1"/>
</dbReference>
<comment type="pathway">
    <text evidence="4 19">Cell wall biogenesis; peptidoglycan biosynthesis.</text>
</comment>
<dbReference type="PROSITE" id="PS51387">
    <property type="entry name" value="FAD_PCMH"/>
    <property type="match status" value="1"/>
</dbReference>
<evidence type="ECO:0000256" key="2">
    <source>
        <dbReference type="ARBA" id="ARBA00003921"/>
    </source>
</evidence>
<dbReference type="Gene3D" id="3.90.78.10">
    <property type="entry name" value="UDP-N-acetylenolpyruvoylglucosamine reductase, C-terminal domain"/>
    <property type="match status" value="1"/>
</dbReference>
<keyword evidence="12 19" id="KW-0133">Cell shape</keyword>
<evidence type="ECO:0000256" key="14">
    <source>
        <dbReference type="ARBA" id="ARBA00023002"/>
    </source>
</evidence>
<dbReference type="SUPFAM" id="SSF56176">
    <property type="entry name" value="FAD-binding/transporter-associated domain-like"/>
    <property type="match status" value="1"/>
</dbReference>
<dbReference type="GO" id="GO:0008360">
    <property type="term" value="P:regulation of cell shape"/>
    <property type="evidence" value="ECO:0007669"/>
    <property type="project" value="UniProtKB-KW"/>
</dbReference>
<comment type="catalytic activity">
    <reaction evidence="18 19">
        <text>UDP-N-acetyl-alpha-D-muramate + NADP(+) = UDP-N-acetyl-3-O-(1-carboxyvinyl)-alpha-D-glucosamine + NADPH + H(+)</text>
        <dbReference type="Rhea" id="RHEA:12248"/>
        <dbReference type="ChEBI" id="CHEBI:15378"/>
        <dbReference type="ChEBI" id="CHEBI:57783"/>
        <dbReference type="ChEBI" id="CHEBI:58349"/>
        <dbReference type="ChEBI" id="CHEBI:68483"/>
        <dbReference type="ChEBI" id="CHEBI:70757"/>
        <dbReference type="EC" id="1.3.1.98"/>
    </reaction>
</comment>
<sequence length="308" mass="33486">MVNLRNILKKINIKGELLFNEPMSGHTTYETGGPAEIFCVPADTRELIEVLEAANRCASDYFILGGGANLLVSDKGIPGLVIDIKHFDGINIADDGRASFGSGLIVDSAAEAALEAGFSGFDSFYGMPGTVGGAVWMNARCYGRSISDILASVTYLNESHSIRTMTPQEGDFDYKISPFQNGDSVILEAEFRLIKCSREIIRKEMDKNRSDREAKGHYAGPSAGSVFKNNRAFGKPSGAIIDSLNLRGTEIGGAKISDHHANIFINKGNATSADIYRLINFVQTKVRDELGFELEPEIRMVGDFSDLL</sequence>
<dbReference type="InterPro" id="IPR006094">
    <property type="entry name" value="Oxid_FAD_bind_N"/>
</dbReference>
<evidence type="ECO:0000256" key="10">
    <source>
        <dbReference type="ARBA" id="ARBA00022827"/>
    </source>
</evidence>
<evidence type="ECO:0000256" key="3">
    <source>
        <dbReference type="ARBA" id="ARBA00004496"/>
    </source>
</evidence>
<keyword evidence="13 19" id="KW-0573">Peptidoglycan synthesis</keyword>
<keyword evidence="11 19" id="KW-0521">NADP</keyword>
<dbReference type="SUPFAM" id="SSF56194">
    <property type="entry name" value="Uridine diphospho-N-Acetylenolpyruvylglucosamine reductase, MurB, C-terminal domain"/>
    <property type="match status" value="1"/>
</dbReference>
<comment type="caution">
    <text evidence="21">The sequence shown here is derived from an EMBL/GenBank/DDBJ whole genome shotgun (WGS) entry which is preliminary data.</text>
</comment>
<evidence type="ECO:0000256" key="5">
    <source>
        <dbReference type="ARBA" id="ARBA00012518"/>
    </source>
</evidence>
<dbReference type="InterPro" id="IPR003170">
    <property type="entry name" value="MurB"/>
</dbReference>
<dbReference type="GO" id="GO:0005829">
    <property type="term" value="C:cytosol"/>
    <property type="evidence" value="ECO:0007669"/>
    <property type="project" value="TreeGrafter"/>
</dbReference>
<keyword evidence="9 19" id="KW-0285">Flavoprotein</keyword>
<keyword evidence="14 19" id="KW-0560">Oxidoreductase</keyword>
<comment type="subcellular location">
    <subcellularLocation>
        <location evidence="3 19">Cytoplasm</location>
    </subcellularLocation>
</comment>
<dbReference type="InterPro" id="IPR036635">
    <property type="entry name" value="MurB_C_sf"/>
</dbReference>
<dbReference type="Pfam" id="PF01565">
    <property type="entry name" value="FAD_binding_4"/>
    <property type="match status" value="1"/>
</dbReference>
<dbReference type="GO" id="GO:0071949">
    <property type="term" value="F:FAD binding"/>
    <property type="evidence" value="ECO:0007669"/>
    <property type="project" value="InterPro"/>
</dbReference>
<keyword evidence="16 19" id="KW-0961">Cell wall biogenesis/degradation</keyword>
<evidence type="ECO:0000256" key="15">
    <source>
        <dbReference type="ARBA" id="ARBA00023306"/>
    </source>
</evidence>
<feature type="domain" description="FAD-binding PCMH-type" evidence="20">
    <location>
        <begin position="30"/>
        <end position="196"/>
    </location>
</feature>
<comment type="caution">
    <text evidence="19">Lacks conserved residue(s) required for the propagation of feature annotation.</text>
</comment>
<feature type="active site" description="Proton donor" evidence="19">
    <location>
        <position position="225"/>
    </location>
</feature>
<evidence type="ECO:0000256" key="19">
    <source>
        <dbReference type="HAMAP-Rule" id="MF_00037"/>
    </source>
</evidence>
<keyword evidence="10 19" id="KW-0274">FAD</keyword>
<organism evidence="21 22">
    <name type="scientific">Candidatus Thalassospirochaeta sargassi</name>
    <dbReference type="NCBI Taxonomy" id="3119039"/>
    <lineage>
        <taxon>Bacteria</taxon>
        <taxon>Pseudomonadati</taxon>
        <taxon>Spirochaetota</taxon>
        <taxon>Spirochaetia</taxon>
        <taxon>Spirochaetales</taxon>
        <taxon>Spirochaetaceae</taxon>
        <taxon>Candidatus Thalassospirochaeta</taxon>
    </lineage>
</organism>
<dbReference type="InterPro" id="IPR016169">
    <property type="entry name" value="FAD-bd_PCMH_sub2"/>
</dbReference>
<dbReference type="InterPro" id="IPR016166">
    <property type="entry name" value="FAD-bd_PCMH"/>
</dbReference>
<dbReference type="PANTHER" id="PTHR21071">
    <property type="entry name" value="UDP-N-ACETYLENOLPYRUVOYLGLUCOSAMINE REDUCTASE"/>
    <property type="match status" value="1"/>
</dbReference>
<dbReference type="Gene3D" id="3.30.465.10">
    <property type="match status" value="1"/>
</dbReference>
<proteinExistence type="inferred from homology"/>
<name>A0AAJ1IGC8_9SPIO</name>
<dbReference type="GO" id="GO:0071555">
    <property type="term" value="P:cell wall organization"/>
    <property type="evidence" value="ECO:0007669"/>
    <property type="project" value="UniProtKB-KW"/>
</dbReference>
<accession>A0AAJ1IGC8</accession>
<comment type="function">
    <text evidence="2 19">Cell wall formation.</text>
</comment>
<evidence type="ECO:0000256" key="16">
    <source>
        <dbReference type="ARBA" id="ARBA00023316"/>
    </source>
</evidence>
<dbReference type="AlphaFoldDB" id="A0AAJ1IGC8"/>
<dbReference type="NCBIfam" id="NF010480">
    <property type="entry name" value="PRK13905.1"/>
    <property type="match status" value="1"/>
</dbReference>
<dbReference type="EC" id="1.3.1.98" evidence="5 19"/>
<evidence type="ECO:0000256" key="18">
    <source>
        <dbReference type="ARBA" id="ARBA00048914"/>
    </source>
</evidence>
<evidence type="ECO:0000256" key="6">
    <source>
        <dbReference type="ARBA" id="ARBA00015188"/>
    </source>
</evidence>
<dbReference type="GO" id="GO:0008762">
    <property type="term" value="F:UDP-N-acetylmuramate dehydrogenase activity"/>
    <property type="evidence" value="ECO:0007669"/>
    <property type="project" value="UniProtKB-UniRule"/>
</dbReference>
<dbReference type="NCBIfam" id="TIGR00179">
    <property type="entry name" value="murB"/>
    <property type="match status" value="1"/>
</dbReference>
<comment type="cofactor">
    <cofactor evidence="1 19">
        <name>FAD</name>
        <dbReference type="ChEBI" id="CHEBI:57692"/>
    </cofactor>
</comment>
<dbReference type="Proteomes" id="UP001221217">
    <property type="component" value="Unassembled WGS sequence"/>
</dbReference>
<evidence type="ECO:0000313" key="22">
    <source>
        <dbReference type="Proteomes" id="UP001221217"/>
    </source>
</evidence>
<dbReference type="Gene3D" id="3.30.43.10">
    <property type="entry name" value="Uridine Diphospho-n-acetylenolpyruvylglucosamine Reductase, domain 2"/>
    <property type="match status" value="1"/>
</dbReference>
<reference evidence="21 22" key="1">
    <citation type="submission" date="2022-12" db="EMBL/GenBank/DDBJ databases">
        <title>Metagenome assembled genome from gulf of manar.</title>
        <authorList>
            <person name="Kohli P."/>
            <person name="Pk S."/>
            <person name="Venkata Ramana C."/>
            <person name="Sasikala C."/>
        </authorList>
    </citation>
    <scope>NUCLEOTIDE SEQUENCE [LARGE SCALE GENOMIC DNA]</scope>
    <source>
        <strain evidence="21">JB008</strain>
    </source>
</reference>
<dbReference type="GO" id="GO:0051301">
    <property type="term" value="P:cell division"/>
    <property type="evidence" value="ECO:0007669"/>
    <property type="project" value="UniProtKB-KW"/>
</dbReference>
<keyword evidence="7 19" id="KW-0963">Cytoplasm</keyword>
<dbReference type="InterPro" id="IPR011601">
    <property type="entry name" value="MurB_C"/>
</dbReference>
<evidence type="ECO:0000256" key="8">
    <source>
        <dbReference type="ARBA" id="ARBA00022618"/>
    </source>
</evidence>
<dbReference type="GO" id="GO:0009252">
    <property type="term" value="P:peptidoglycan biosynthetic process"/>
    <property type="evidence" value="ECO:0007669"/>
    <property type="project" value="UniProtKB-UniRule"/>
</dbReference>
<keyword evidence="15 19" id="KW-0131">Cell cycle</keyword>
<feature type="active site" evidence="19">
    <location>
        <position position="297"/>
    </location>
</feature>
<evidence type="ECO:0000256" key="12">
    <source>
        <dbReference type="ARBA" id="ARBA00022960"/>
    </source>
</evidence>
<evidence type="ECO:0000256" key="1">
    <source>
        <dbReference type="ARBA" id="ARBA00001974"/>
    </source>
</evidence>
<evidence type="ECO:0000256" key="9">
    <source>
        <dbReference type="ARBA" id="ARBA00022630"/>
    </source>
</evidence>
<evidence type="ECO:0000256" key="11">
    <source>
        <dbReference type="ARBA" id="ARBA00022857"/>
    </source>
</evidence>
<evidence type="ECO:0000313" key="21">
    <source>
        <dbReference type="EMBL" id="MDC7227442.1"/>
    </source>
</evidence>
<dbReference type="InterPro" id="IPR036318">
    <property type="entry name" value="FAD-bd_PCMH-like_sf"/>
</dbReference>
<gene>
    <name evidence="19 21" type="primary">murB</name>
    <name evidence="21" type="ORF">PQJ61_11825</name>
</gene>
<keyword evidence="8 19" id="KW-0132">Cell division</keyword>
<dbReference type="InterPro" id="IPR016167">
    <property type="entry name" value="FAD-bd_PCMH_sub1"/>
</dbReference>
<dbReference type="Pfam" id="PF02873">
    <property type="entry name" value="MurB_C"/>
    <property type="match status" value="1"/>
</dbReference>
<evidence type="ECO:0000259" key="20">
    <source>
        <dbReference type="PROSITE" id="PS51387"/>
    </source>
</evidence>
<evidence type="ECO:0000256" key="17">
    <source>
        <dbReference type="ARBA" id="ARBA00031026"/>
    </source>
</evidence>
<comment type="similarity">
    <text evidence="19">Belongs to the MurB family.</text>
</comment>
<dbReference type="EMBL" id="JAQQAL010000025">
    <property type="protein sequence ID" value="MDC7227442.1"/>
    <property type="molecule type" value="Genomic_DNA"/>
</dbReference>
<protein>
    <recommendedName>
        <fullName evidence="6 19">UDP-N-acetylenolpyruvoylglucosamine reductase</fullName>
        <ecNumber evidence="5 19">1.3.1.98</ecNumber>
    </recommendedName>
    <alternativeName>
        <fullName evidence="17 19">UDP-N-acetylmuramate dehydrogenase</fullName>
    </alternativeName>
</protein>
<evidence type="ECO:0000256" key="4">
    <source>
        <dbReference type="ARBA" id="ARBA00004752"/>
    </source>
</evidence>
<dbReference type="HAMAP" id="MF_00037">
    <property type="entry name" value="MurB"/>
    <property type="match status" value="1"/>
</dbReference>